<evidence type="ECO:0000313" key="1">
    <source>
        <dbReference type="EMBL" id="KAJ7191418.1"/>
    </source>
</evidence>
<organism evidence="1 2">
    <name type="scientific">Mycena pura</name>
    <dbReference type="NCBI Taxonomy" id="153505"/>
    <lineage>
        <taxon>Eukaryota</taxon>
        <taxon>Fungi</taxon>
        <taxon>Dikarya</taxon>
        <taxon>Basidiomycota</taxon>
        <taxon>Agaricomycotina</taxon>
        <taxon>Agaricomycetes</taxon>
        <taxon>Agaricomycetidae</taxon>
        <taxon>Agaricales</taxon>
        <taxon>Marasmiineae</taxon>
        <taxon>Mycenaceae</taxon>
        <taxon>Mycena</taxon>
    </lineage>
</organism>
<sequence length="215" mass="23539">MPHPPPAVMTPFTTPNGNRCPHCVNQLTVKVAKTGDKPNLRYIRRACPPHAYTSSNIRRPRTAAARVLPPPIAYCFPLAARHTLSAARRSPPAACLLYSAHTVHMPAARCVLPTARFRCTRPASCKTRRLRVVKVPLPKARCTCARHPLDAAQTTRCMRVQDQRHATRPLPDSRIGSRCSRPAARCPCPVGCCPASQGPSPPDALTAHDCSPFFF</sequence>
<evidence type="ECO:0000313" key="2">
    <source>
        <dbReference type="Proteomes" id="UP001219525"/>
    </source>
</evidence>
<protein>
    <submittedName>
        <fullName evidence="1">Uncharacterized protein</fullName>
    </submittedName>
</protein>
<dbReference type="AlphaFoldDB" id="A0AAD6UP02"/>
<comment type="caution">
    <text evidence="1">The sequence shown here is derived from an EMBL/GenBank/DDBJ whole genome shotgun (WGS) entry which is preliminary data.</text>
</comment>
<dbReference type="EMBL" id="JARJCW010000133">
    <property type="protein sequence ID" value="KAJ7191418.1"/>
    <property type="molecule type" value="Genomic_DNA"/>
</dbReference>
<name>A0AAD6UP02_9AGAR</name>
<reference evidence="1" key="1">
    <citation type="submission" date="2023-03" db="EMBL/GenBank/DDBJ databases">
        <title>Massive genome expansion in bonnet fungi (Mycena s.s.) driven by repeated elements and novel gene families across ecological guilds.</title>
        <authorList>
            <consortium name="Lawrence Berkeley National Laboratory"/>
            <person name="Harder C.B."/>
            <person name="Miyauchi S."/>
            <person name="Viragh M."/>
            <person name="Kuo A."/>
            <person name="Thoen E."/>
            <person name="Andreopoulos B."/>
            <person name="Lu D."/>
            <person name="Skrede I."/>
            <person name="Drula E."/>
            <person name="Henrissat B."/>
            <person name="Morin E."/>
            <person name="Kohler A."/>
            <person name="Barry K."/>
            <person name="LaButti K."/>
            <person name="Morin E."/>
            <person name="Salamov A."/>
            <person name="Lipzen A."/>
            <person name="Mereny Z."/>
            <person name="Hegedus B."/>
            <person name="Baldrian P."/>
            <person name="Stursova M."/>
            <person name="Weitz H."/>
            <person name="Taylor A."/>
            <person name="Grigoriev I.V."/>
            <person name="Nagy L.G."/>
            <person name="Martin F."/>
            <person name="Kauserud H."/>
        </authorList>
    </citation>
    <scope>NUCLEOTIDE SEQUENCE</scope>
    <source>
        <strain evidence="1">9144</strain>
    </source>
</reference>
<dbReference type="Proteomes" id="UP001219525">
    <property type="component" value="Unassembled WGS sequence"/>
</dbReference>
<accession>A0AAD6UP02</accession>
<proteinExistence type="predicted"/>
<gene>
    <name evidence="1" type="ORF">GGX14DRAFT_701605</name>
</gene>
<keyword evidence="2" id="KW-1185">Reference proteome</keyword>